<dbReference type="eggNOG" id="ENOG502QUHT">
    <property type="taxonomic scope" value="Eukaryota"/>
</dbReference>
<dbReference type="OMA" id="LIFQAWV"/>
<evidence type="ECO:0000256" key="6">
    <source>
        <dbReference type="ARBA" id="ARBA00023136"/>
    </source>
</evidence>
<dbReference type="KEGG" id="gtt:GUITHDRAFT_157479"/>
<dbReference type="Gene3D" id="1.10.357.140">
    <property type="entry name" value="UbiA prenyltransferase"/>
    <property type="match status" value="1"/>
</dbReference>
<evidence type="ECO:0000313" key="10">
    <source>
        <dbReference type="Proteomes" id="UP000011087"/>
    </source>
</evidence>
<keyword evidence="6 7" id="KW-0472">Membrane</keyword>
<dbReference type="Proteomes" id="UP000011087">
    <property type="component" value="Unassembled WGS sequence"/>
</dbReference>
<feature type="transmembrane region" description="Helical" evidence="7">
    <location>
        <begin position="91"/>
        <end position="119"/>
    </location>
</feature>
<comment type="subcellular location">
    <subcellularLocation>
        <location evidence="1">Membrane</location>
        <topology evidence="1">Multi-pass membrane protein</topology>
    </subcellularLocation>
</comment>
<dbReference type="InterPro" id="IPR044502">
    <property type="entry name" value="AtHST-like"/>
</dbReference>
<evidence type="ECO:0000256" key="4">
    <source>
        <dbReference type="ARBA" id="ARBA00022692"/>
    </source>
</evidence>
<keyword evidence="5 7" id="KW-1133">Transmembrane helix</keyword>
<evidence type="ECO:0008006" key="11">
    <source>
        <dbReference type="Google" id="ProtNLM"/>
    </source>
</evidence>
<feature type="transmembrane region" description="Helical" evidence="7">
    <location>
        <begin position="175"/>
        <end position="194"/>
    </location>
</feature>
<gene>
    <name evidence="8" type="ORF">GUITHDRAFT_157479</name>
</gene>
<dbReference type="EnsemblProtists" id="EKX48805">
    <property type="protein sequence ID" value="EKX48805"/>
    <property type="gene ID" value="GUITHDRAFT_157479"/>
</dbReference>
<sequence length="299" mass="33265">MLQSLYKFTRPHTIRGTILASCACVTRVMLSCIENQAYIEWKLMRTAVIGLVALLCGNAYIVGINQIYDVDIDKVNKPFLPVAAGEISKPLAWSLVLGSGVLGLSLVYTFFSPLIFKLYCFGMFLGTVYTIPPFRWKNNAVLAAFAIAMVRGLLLNVGLHHAASDVLGLALSWPPQVLFIASFMTVFALVIAVAKDLPDVEGDRKYQVREISSVLLSPFGTSGADVLLSNYAMGVAVGFWAHNADLWSAFYQILSHCGLATWLLWFSSKLQAESISSIKLFYRNIWKLFYVEYLLFPFM</sequence>
<dbReference type="Pfam" id="PF01040">
    <property type="entry name" value="UbiA"/>
    <property type="match status" value="1"/>
</dbReference>
<evidence type="ECO:0000256" key="3">
    <source>
        <dbReference type="ARBA" id="ARBA00022679"/>
    </source>
</evidence>
<protein>
    <recommendedName>
        <fullName evidence="11">Homogentisate phytyltransferase</fullName>
    </recommendedName>
</protein>
<evidence type="ECO:0000256" key="1">
    <source>
        <dbReference type="ARBA" id="ARBA00004141"/>
    </source>
</evidence>
<feature type="transmembrane region" description="Helical" evidence="7">
    <location>
        <begin position="140"/>
        <end position="163"/>
    </location>
</feature>
<dbReference type="CDD" id="cd13960">
    <property type="entry name" value="PT_UbiA_HPT1"/>
    <property type="match status" value="1"/>
</dbReference>
<dbReference type="AlphaFoldDB" id="L1JL59"/>
<evidence type="ECO:0000256" key="7">
    <source>
        <dbReference type="SAM" id="Phobius"/>
    </source>
</evidence>
<dbReference type="STRING" id="905079.L1JL59"/>
<keyword evidence="3" id="KW-0808">Transferase</keyword>
<reference evidence="10" key="2">
    <citation type="submission" date="2012-11" db="EMBL/GenBank/DDBJ databases">
        <authorList>
            <person name="Kuo A."/>
            <person name="Curtis B.A."/>
            <person name="Tanifuji G."/>
            <person name="Burki F."/>
            <person name="Gruber A."/>
            <person name="Irimia M."/>
            <person name="Maruyama S."/>
            <person name="Arias M.C."/>
            <person name="Ball S.G."/>
            <person name="Gile G.H."/>
            <person name="Hirakawa Y."/>
            <person name="Hopkins J.F."/>
            <person name="Rensing S.A."/>
            <person name="Schmutz J."/>
            <person name="Symeonidi A."/>
            <person name="Elias M."/>
            <person name="Eveleigh R.J."/>
            <person name="Herman E.K."/>
            <person name="Klute M.J."/>
            <person name="Nakayama T."/>
            <person name="Obornik M."/>
            <person name="Reyes-Prieto A."/>
            <person name="Armbrust E.V."/>
            <person name="Aves S.J."/>
            <person name="Beiko R.G."/>
            <person name="Coutinho P."/>
            <person name="Dacks J.B."/>
            <person name="Durnford D.G."/>
            <person name="Fast N.M."/>
            <person name="Green B.R."/>
            <person name="Grisdale C."/>
            <person name="Hempe F."/>
            <person name="Henrissat B."/>
            <person name="Hoppner M.P."/>
            <person name="Ishida K.-I."/>
            <person name="Kim E."/>
            <person name="Koreny L."/>
            <person name="Kroth P.G."/>
            <person name="Liu Y."/>
            <person name="Malik S.-B."/>
            <person name="Maier U.G."/>
            <person name="McRose D."/>
            <person name="Mock T."/>
            <person name="Neilson J.A."/>
            <person name="Onodera N.T."/>
            <person name="Poole A.M."/>
            <person name="Pritham E.J."/>
            <person name="Richards T.A."/>
            <person name="Rocap G."/>
            <person name="Roy S.W."/>
            <person name="Sarai C."/>
            <person name="Schaack S."/>
            <person name="Shirato S."/>
            <person name="Slamovits C.H."/>
            <person name="Spencer D.F."/>
            <person name="Suzuki S."/>
            <person name="Worden A.Z."/>
            <person name="Zauner S."/>
            <person name="Barry K."/>
            <person name="Bell C."/>
            <person name="Bharti A.K."/>
            <person name="Crow J.A."/>
            <person name="Grimwood J."/>
            <person name="Kramer R."/>
            <person name="Lindquist E."/>
            <person name="Lucas S."/>
            <person name="Salamov A."/>
            <person name="McFadden G.I."/>
            <person name="Lane C.E."/>
            <person name="Keeling P.J."/>
            <person name="Gray M.W."/>
            <person name="Grigoriev I.V."/>
            <person name="Archibald J.M."/>
        </authorList>
    </citation>
    <scope>NUCLEOTIDE SEQUENCE</scope>
    <source>
        <strain evidence="10">CCMP2712</strain>
    </source>
</reference>
<dbReference type="GO" id="GO:0004659">
    <property type="term" value="F:prenyltransferase activity"/>
    <property type="evidence" value="ECO:0007669"/>
    <property type="project" value="InterPro"/>
</dbReference>
<feature type="transmembrane region" description="Helical" evidence="7">
    <location>
        <begin position="215"/>
        <end position="240"/>
    </location>
</feature>
<evidence type="ECO:0000313" key="9">
    <source>
        <dbReference type="EnsemblProtists" id="EKX48805"/>
    </source>
</evidence>
<dbReference type="RefSeq" id="XP_005835785.1">
    <property type="nucleotide sequence ID" value="XM_005835728.1"/>
</dbReference>
<dbReference type="GeneID" id="17305481"/>
<name>L1JL59_GUITC</name>
<dbReference type="PANTHER" id="PTHR43009:SF7">
    <property type="entry name" value="HOMOGENTISATE GERANYLGERANYLTRANSFERASE, CHLOROPLASTIC"/>
    <property type="match status" value="1"/>
</dbReference>
<evidence type="ECO:0000256" key="2">
    <source>
        <dbReference type="ARBA" id="ARBA00005985"/>
    </source>
</evidence>
<dbReference type="EMBL" id="JH992984">
    <property type="protein sequence ID" value="EKX48805.1"/>
    <property type="molecule type" value="Genomic_DNA"/>
</dbReference>
<dbReference type="InterPro" id="IPR000537">
    <property type="entry name" value="UbiA_prenyltransferase"/>
</dbReference>
<evidence type="ECO:0000313" key="8">
    <source>
        <dbReference type="EMBL" id="EKX48805.1"/>
    </source>
</evidence>
<dbReference type="InterPro" id="IPR044878">
    <property type="entry name" value="UbiA_sf"/>
</dbReference>
<dbReference type="PANTHER" id="PTHR43009">
    <property type="entry name" value="HOMOGENTISATE SOLANESYLTRANSFERASE, CHLOROPLASTIC"/>
    <property type="match status" value="1"/>
</dbReference>
<dbReference type="PaxDb" id="55529-EKX48805"/>
<dbReference type="OrthoDB" id="1502398at2759"/>
<comment type="similarity">
    <text evidence="2">Belongs to the UbiA prenyltransferase family.</text>
</comment>
<dbReference type="NCBIfam" id="NF009525">
    <property type="entry name" value="PRK12887.1"/>
    <property type="match status" value="1"/>
</dbReference>
<feature type="transmembrane region" description="Helical" evidence="7">
    <location>
        <begin position="246"/>
        <end position="268"/>
    </location>
</feature>
<reference evidence="9" key="3">
    <citation type="submission" date="2016-03" db="UniProtKB">
        <authorList>
            <consortium name="EnsemblProtists"/>
        </authorList>
    </citation>
    <scope>IDENTIFICATION</scope>
</reference>
<accession>L1JL59</accession>
<dbReference type="GO" id="GO:0016020">
    <property type="term" value="C:membrane"/>
    <property type="evidence" value="ECO:0007669"/>
    <property type="project" value="UniProtKB-SubCell"/>
</dbReference>
<evidence type="ECO:0000256" key="5">
    <source>
        <dbReference type="ARBA" id="ARBA00022989"/>
    </source>
</evidence>
<keyword evidence="4 7" id="KW-0812">Transmembrane</keyword>
<feature type="transmembrane region" description="Helical" evidence="7">
    <location>
        <begin position="47"/>
        <end position="68"/>
    </location>
</feature>
<dbReference type="HOGENOM" id="CLU_048963_2_0_1"/>
<proteinExistence type="inferred from homology"/>
<organism evidence="8">
    <name type="scientific">Guillardia theta (strain CCMP2712)</name>
    <name type="common">Cryptophyte</name>
    <dbReference type="NCBI Taxonomy" id="905079"/>
    <lineage>
        <taxon>Eukaryota</taxon>
        <taxon>Cryptophyceae</taxon>
        <taxon>Pyrenomonadales</taxon>
        <taxon>Geminigeraceae</taxon>
        <taxon>Guillardia</taxon>
    </lineage>
</organism>
<keyword evidence="10" id="KW-1185">Reference proteome</keyword>
<reference evidence="8 10" key="1">
    <citation type="journal article" date="2012" name="Nature">
        <title>Algal genomes reveal evolutionary mosaicism and the fate of nucleomorphs.</title>
        <authorList>
            <consortium name="DOE Joint Genome Institute"/>
            <person name="Curtis B.A."/>
            <person name="Tanifuji G."/>
            <person name="Burki F."/>
            <person name="Gruber A."/>
            <person name="Irimia M."/>
            <person name="Maruyama S."/>
            <person name="Arias M.C."/>
            <person name="Ball S.G."/>
            <person name="Gile G.H."/>
            <person name="Hirakawa Y."/>
            <person name="Hopkins J.F."/>
            <person name="Kuo A."/>
            <person name="Rensing S.A."/>
            <person name="Schmutz J."/>
            <person name="Symeonidi A."/>
            <person name="Elias M."/>
            <person name="Eveleigh R.J."/>
            <person name="Herman E.K."/>
            <person name="Klute M.J."/>
            <person name="Nakayama T."/>
            <person name="Obornik M."/>
            <person name="Reyes-Prieto A."/>
            <person name="Armbrust E.V."/>
            <person name="Aves S.J."/>
            <person name="Beiko R.G."/>
            <person name="Coutinho P."/>
            <person name="Dacks J.B."/>
            <person name="Durnford D.G."/>
            <person name="Fast N.M."/>
            <person name="Green B.R."/>
            <person name="Grisdale C.J."/>
            <person name="Hempel F."/>
            <person name="Henrissat B."/>
            <person name="Hoppner M.P."/>
            <person name="Ishida K."/>
            <person name="Kim E."/>
            <person name="Koreny L."/>
            <person name="Kroth P.G."/>
            <person name="Liu Y."/>
            <person name="Malik S.B."/>
            <person name="Maier U.G."/>
            <person name="McRose D."/>
            <person name="Mock T."/>
            <person name="Neilson J.A."/>
            <person name="Onodera N.T."/>
            <person name="Poole A.M."/>
            <person name="Pritham E.J."/>
            <person name="Richards T.A."/>
            <person name="Rocap G."/>
            <person name="Roy S.W."/>
            <person name="Sarai C."/>
            <person name="Schaack S."/>
            <person name="Shirato S."/>
            <person name="Slamovits C.H."/>
            <person name="Spencer D.F."/>
            <person name="Suzuki S."/>
            <person name="Worden A.Z."/>
            <person name="Zauner S."/>
            <person name="Barry K."/>
            <person name="Bell C."/>
            <person name="Bharti A.K."/>
            <person name="Crow J.A."/>
            <person name="Grimwood J."/>
            <person name="Kramer R."/>
            <person name="Lindquist E."/>
            <person name="Lucas S."/>
            <person name="Salamov A."/>
            <person name="McFadden G.I."/>
            <person name="Lane C.E."/>
            <person name="Keeling P.J."/>
            <person name="Gray M.W."/>
            <person name="Grigoriev I.V."/>
            <person name="Archibald J.M."/>
        </authorList>
    </citation>
    <scope>NUCLEOTIDE SEQUENCE</scope>
    <source>
        <strain evidence="8 10">CCMP2712</strain>
    </source>
</reference>